<name>A0ABN7PHD0_TIMPD</name>
<dbReference type="InterPro" id="IPR011583">
    <property type="entry name" value="Chitinase_II/V-like_cat"/>
</dbReference>
<keyword evidence="7" id="KW-1185">Reference proteome</keyword>
<dbReference type="InterPro" id="IPR001579">
    <property type="entry name" value="Glyco_hydro_18_chit_AS"/>
</dbReference>
<keyword evidence="1 3" id="KW-0378">Hydrolase</keyword>
<dbReference type="EMBL" id="CAJPIN010050637">
    <property type="protein sequence ID" value="CAG2066121.1"/>
    <property type="molecule type" value="Genomic_DNA"/>
</dbReference>
<protein>
    <recommendedName>
        <fullName evidence="5">GH18 domain-containing protein</fullName>
    </recommendedName>
</protein>
<evidence type="ECO:0000256" key="1">
    <source>
        <dbReference type="ARBA" id="ARBA00022801"/>
    </source>
</evidence>
<evidence type="ECO:0000313" key="6">
    <source>
        <dbReference type="EMBL" id="CAG2066121.1"/>
    </source>
</evidence>
<feature type="domain" description="GH18" evidence="5">
    <location>
        <begin position="1"/>
        <end position="150"/>
    </location>
</feature>
<accession>A0ABN7PHD0</accession>
<dbReference type="PANTHER" id="PTHR11177:SF317">
    <property type="entry name" value="CHITINASE 12-RELATED"/>
    <property type="match status" value="1"/>
</dbReference>
<dbReference type="SUPFAM" id="SSF51445">
    <property type="entry name" value="(Trans)glycosidases"/>
    <property type="match status" value="1"/>
</dbReference>
<evidence type="ECO:0000259" key="5">
    <source>
        <dbReference type="PROSITE" id="PS51910"/>
    </source>
</evidence>
<comment type="caution">
    <text evidence="6">The sequence shown here is derived from an EMBL/GenBank/DDBJ whole genome shotgun (WGS) entry which is preliminary data.</text>
</comment>
<dbReference type="Gene3D" id="3.20.20.80">
    <property type="entry name" value="Glycosidases"/>
    <property type="match status" value="1"/>
</dbReference>
<dbReference type="PROSITE" id="PS51910">
    <property type="entry name" value="GH18_2"/>
    <property type="match status" value="1"/>
</dbReference>
<evidence type="ECO:0000313" key="7">
    <source>
        <dbReference type="Proteomes" id="UP001153148"/>
    </source>
</evidence>
<feature type="non-terminal residue" evidence="6">
    <location>
        <position position="150"/>
    </location>
</feature>
<dbReference type="Proteomes" id="UP001153148">
    <property type="component" value="Unassembled WGS sequence"/>
</dbReference>
<reference evidence="6" key="1">
    <citation type="submission" date="2021-03" db="EMBL/GenBank/DDBJ databases">
        <authorList>
            <person name="Tran Van P."/>
        </authorList>
    </citation>
    <scope>NUCLEOTIDE SEQUENCE</scope>
</reference>
<dbReference type="PANTHER" id="PTHR11177">
    <property type="entry name" value="CHITINASE"/>
    <property type="match status" value="1"/>
</dbReference>
<dbReference type="PROSITE" id="PS01095">
    <property type="entry name" value="GH18_1"/>
    <property type="match status" value="1"/>
</dbReference>
<keyword evidence="2 3" id="KW-0326">Glycosidase</keyword>
<sequence length="150" mass="17083">FQILLAIGGWAFGSTPFKELTSNVFRMNQFVYEAIELLREYKFNGLDVDWEYPRGADDRAAYVNLLKELRLAFEGEAKTSGEPRLLLTAAVPASFEAIAAGYDVPEISKYLDFINVMTYDFHGQWERQVGHNSPLFPLESTTSYQKKLTV</sequence>
<evidence type="ECO:0000256" key="3">
    <source>
        <dbReference type="RuleBase" id="RU000489"/>
    </source>
</evidence>
<dbReference type="InterPro" id="IPR017853">
    <property type="entry name" value="GH"/>
</dbReference>
<evidence type="ECO:0000256" key="4">
    <source>
        <dbReference type="RuleBase" id="RU004453"/>
    </source>
</evidence>
<proteinExistence type="inferred from homology"/>
<evidence type="ECO:0000256" key="2">
    <source>
        <dbReference type="ARBA" id="ARBA00023295"/>
    </source>
</evidence>
<dbReference type="Pfam" id="PF00704">
    <property type="entry name" value="Glyco_hydro_18"/>
    <property type="match status" value="1"/>
</dbReference>
<dbReference type="InterPro" id="IPR001223">
    <property type="entry name" value="Glyco_hydro18_cat"/>
</dbReference>
<feature type="non-terminal residue" evidence="6">
    <location>
        <position position="1"/>
    </location>
</feature>
<dbReference type="InterPro" id="IPR050314">
    <property type="entry name" value="Glycosyl_Hydrlase_18"/>
</dbReference>
<organism evidence="6 7">
    <name type="scientific">Timema podura</name>
    <name type="common">Walking stick</name>
    <dbReference type="NCBI Taxonomy" id="61482"/>
    <lineage>
        <taxon>Eukaryota</taxon>
        <taxon>Metazoa</taxon>
        <taxon>Ecdysozoa</taxon>
        <taxon>Arthropoda</taxon>
        <taxon>Hexapoda</taxon>
        <taxon>Insecta</taxon>
        <taxon>Pterygota</taxon>
        <taxon>Neoptera</taxon>
        <taxon>Polyneoptera</taxon>
        <taxon>Phasmatodea</taxon>
        <taxon>Timematodea</taxon>
        <taxon>Timematoidea</taxon>
        <taxon>Timematidae</taxon>
        <taxon>Timema</taxon>
    </lineage>
</organism>
<comment type="similarity">
    <text evidence="4">Belongs to the glycosyl hydrolase 18 family.</text>
</comment>
<dbReference type="SMART" id="SM00636">
    <property type="entry name" value="Glyco_18"/>
    <property type="match status" value="1"/>
</dbReference>
<gene>
    <name evidence="6" type="ORF">TPAB3V08_LOCUS13064</name>
</gene>